<dbReference type="AlphaFoldDB" id="A0A365KI27"/>
<comment type="caution">
    <text evidence="1">The sequence shown here is derived from an EMBL/GenBank/DDBJ whole genome shotgun (WGS) entry which is preliminary data.</text>
</comment>
<keyword evidence="2" id="KW-1185">Reference proteome</keyword>
<protein>
    <submittedName>
        <fullName evidence="1">Phage portal protein</fullName>
    </submittedName>
</protein>
<organism evidence="1 2">
    <name type="scientific">Planococcus halotolerans</name>
    <dbReference type="NCBI Taxonomy" id="2233542"/>
    <lineage>
        <taxon>Bacteria</taxon>
        <taxon>Bacillati</taxon>
        <taxon>Bacillota</taxon>
        <taxon>Bacilli</taxon>
        <taxon>Bacillales</taxon>
        <taxon>Caryophanaceae</taxon>
        <taxon>Planococcus</taxon>
    </lineage>
</organism>
<reference evidence="1 2" key="1">
    <citation type="submission" date="2018-06" db="EMBL/GenBank/DDBJ databases">
        <title>The draft genome sequences of strains SCU63 and S1.</title>
        <authorList>
            <person name="Gan L."/>
        </authorList>
    </citation>
    <scope>NUCLEOTIDE SEQUENCE [LARGE SCALE GENOMIC DNA]</scope>
    <source>
        <strain evidence="1 2">SCU63</strain>
    </source>
</reference>
<dbReference type="Proteomes" id="UP000251002">
    <property type="component" value="Unassembled WGS sequence"/>
</dbReference>
<sequence>MNLEQYVKAKHRNNEHWFVEEVNTVANQQRLMNVEAKKDYLMGNHKIQNLPSFMYNGERITPRKIVLNTAKTLLQFHIQFLLKNDVVLTGNEKMIDELNKVNKLGKYNAKNLKILSNLLKFGSCAEYVFVNKKGYIDSKIIPADEGTPIYNHHNEMIAFVQSYVFDGISYYTLYEDDVVKEYNNEGGSMKLSAQYANLSGLPIHYHSHNEYSDIEGSSVLDDFIIILDNMELLLSKTVDATYTHFQGIPVITGQRLTTGGIPKELVSGGVHLDDGSTFDFKSNDLDIKAFEALYNQLNQSLLDVSGTPAVSMNKSDISNLSEVSITMLFGLAEVKASENESYIREGMMERYDKIRKLLSFRGVTITDEQYASLSLLFKYNRPSNESERVKDLKELRLLNGISLESMLEHSPYTTDVSMELGRLKAESNQIKPVKNVNEIVEEDNALVK</sequence>
<dbReference type="InterPro" id="IPR021145">
    <property type="entry name" value="Portal_protein_SPP1_Gp6-like"/>
</dbReference>
<dbReference type="Pfam" id="PF05133">
    <property type="entry name" value="SPP1_portal"/>
    <property type="match status" value="1"/>
</dbReference>
<name>A0A365KI27_9BACL</name>
<dbReference type="RefSeq" id="WP_112225097.1">
    <property type="nucleotide sequence ID" value="NZ_CP047673.1"/>
</dbReference>
<gene>
    <name evidence="1" type="ORF">DP120_18205</name>
</gene>
<accession>A0A365KI27</accession>
<dbReference type="EMBL" id="QLZR01000014">
    <property type="protein sequence ID" value="RAZ72766.1"/>
    <property type="molecule type" value="Genomic_DNA"/>
</dbReference>
<evidence type="ECO:0000313" key="2">
    <source>
        <dbReference type="Proteomes" id="UP000251002"/>
    </source>
</evidence>
<proteinExistence type="predicted"/>
<evidence type="ECO:0000313" key="1">
    <source>
        <dbReference type="EMBL" id="RAZ72766.1"/>
    </source>
</evidence>